<proteinExistence type="inferred from homology"/>
<evidence type="ECO:0000256" key="7">
    <source>
        <dbReference type="ARBA" id="ARBA00023136"/>
    </source>
</evidence>
<evidence type="ECO:0000256" key="1">
    <source>
        <dbReference type="ARBA" id="ARBA00004477"/>
    </source>
</evidence>
<feature type="compositionally biased region" description="Polar residues" evidence="12">
    <location>
        <begin position="125"/>
        <end position="137"/>
    </location>
</feature>
<evidence type="ECO:0000256" key="11">
    <source>
        <dbReference type="PIRSR" id="PIRSR000439-1"/>
    </source>
</evidence>
<dbReference type="EMBL" id="ANPB02000010">
    <property type="protein sequence ID" value="KAF4475150.1"/>
    <property type="molecule type" value="Genomic_DNA"/>
</dbReference>
<evidence type="ECO:0000313" key="15">
    <source>
        <dbReference type="Proteomes" id="UP000011096"/>
    </source>
</evidence>
<name>A0A7J6IFD7_COLFN</name>
<dbReference type="AlphaFoldDB" id="A0A7J6IFD7"/>
<feature type="transmembrane region" description="Helical" evidence="13">
    <location>
        <begin position="534"/>
        <end position="556"/>
    </location>
</feature>
<feature type="active site" evidence="11">
    <location>
        <position position="631"/>
    </location>
</feature>
<sequence length="694" mass="79519">MLFGTHLVLDPSHWLLLANGASASRPRLIAFADRTVNIVLVLLFISNSRMAARPVASRESPRALRDALRTANGGRTNSTTPSETTSEEDYDEPKLTRRRHDRPAAKNTSSPLKNSSNHERKLSLDGSTLSEASSIDESTGGADRKDLKTYVLSADDRELRDVIRRGLEREKDPKRPRRPGKFSDLVFTRQFSAFDRQNQQTANSPFHGFFTLFWLAVALFVVKIGAANWRATGNPLGTNEIMKTMFRRDVIVLLASDGVMCGITGVGWILQRLIFSGYLDWNRSGWIIQNVWQSIFIGSVVGLTLIRDWPWTHTVFFVLHGIVMLMKQHSYAFYNGHLSTVYKKRKYLLSKLKKLEHVAPINSPSTTSPSASTISVSHLDNPPSAAEMKGRRHSVTHTRGSETTDVDRISHAIESGEPLDADQVRVFERIIKWEIDGLTDELRGKATSVARAYPNNLTLANHYEYIVLPTVVYELEYPRSDSIDWYYVAEKTAATFGIILVMIMVSQAFIYPVVMQTVAMKETGMPLAERFRYFPWMLSDLIFPFMMEYMMAWYLIWETILNTLAELTYFADRSFYDAWWNSVSWDQFARDWNRPVHNFLLRHVYHSSISSMKVNRHTATLITFFLSACVHELVMWCLFKKLRGYLLFLQMCQLPLVQLSRTSWMRGRKTLGNIMFWFGIFTGPSLLCSLYLIL</sequence>
<dbReference type="Proteomes" id="UP000011096">
    <property type="component" value="Unassembled WGS sequence"/>
</dbReference>
<feature type="compositionally biased region" description="Polar residues" evidence="12">
    <location>
        <begin position="106"/>
        <end position="115"/>
    </location>
</feature>
<keyword evidence="6 13" id="KW-1133">Transmembrane helix</keyword>
<gene>
    <name evidence="14" type="primary">ARE2</name>
    <name evidence="14" type="ORF">CGGC5_v015589</name>
</gene>
<feature type="transmembrane region" description="Helical" evidence="13">
    <location>
        <begin position="206"/>
        <end position="229"/>
    </location>
</feature>
<dbReference type="GO" id="GO:0034737">
    <property type="term" value="F:ergosterol O-acyltransferase activity"/>
    <property type="evidence" value="ECO:0007669"/>
    <property type="project" value="TreeGrafter"/>
</dbReference>
<evidence type="ECO:0000256" key="8">
    <source>
        <dbReference type="ARBA" id="ARBA00023315"/>
    </source>
</evidence>
<evidence type="ECO:0000256" key="9">
    <source>
        <dbReference type="ARBA" id="ARBA00023568"/>
    </source>
</evidence>
<organism evidence="14 15">
    <name type="scientific">Colletotrichum fructicola (strain Nara gc5)</name>
    <name type="common">Anthracnose fungus</name>
    <name type="synonym">Colletotrichum gloeosporioides (strain Nara gc5)</name>
    <dbReference type="NCBI Taxonomy" id="1213859"/>
    <lineage>
        <taxon>Eukaryota</taxon>
        <taxon>Fungi</taxon>
        <taxon>Dikarya</taxon>
        <taxon>Ascomycota</taxon>
        <taxon>Pezizomycotina</taxon>
        <taxon>Sordariomycetes</taxon>
        <taxon>Hypocreomycetidae</taxon>
        <taxon>Glomerellales</taxon>
        <taxon>Glomerellaceae</taxon>
        <taxon>Colletotrichum</taxon>
        <taxon>Colletotrichum gloeosporioides species complex</taxon>
    </lineage>
</organism>
<evidence type="ECO:0000256" key="6">
    <source>
        <dbReference type="ARBA" id="ARBA00022989"/>
    </source>
</evidence>
<dbReference type="GO" id="GO:0005789">
    <property type="term" value="C:endoplasmic reticulum membrane"/>
    <property type="evidence" value="ECO:0007669"/>
    <property type="project" value="UniProtKB-SubCell"/>
</dbReference>
<dbReference type="GeneID" id="43611343"/>
<evidence type="ECO:0000256" key="2">
    <source>
        <dbReference type="ARBA" id="ARBA00009010"/>
    </source>
</evidence>
<comment type="similarity">
    <text evidence="2 10">Belongs to the membrane-bound acyltransferase family. Sterol o-acyltransferase subfamily.</text>
</comment>
<dbReference type="FunCoup" id="A0A7J6IFD7">
    <property type="interactions" value="259"/>
</dbReference>
<feature type="region of interest" description="Disordered" evidence="12">
    <location>
        <begin position="363"/>
        <end position="403"/>
    </location>
</feature>
<comment type="subcellular location">
    <subcellularLocation>
        <location evidence="1 10">Endoplasmic reticulum membrane</location>
        <topology evidence="1 10">Multi-pass membrane protein</topology>
    </subcellularLocation>
</comment>
<protein>
    <recommendedName>
        <fullName evidence="10">O-acyltransferase</fullName>
    </recommendedName>
</protein>
<dbReference type="InterPro" id="IPR014371">
    <property type="entry name" value="Oat_ACAT_DAG_ARE"/>
</dbReference>
<feature type="compositionally biased region" description="Low complexity" evidence="12">
    <location>
        <begin position="363"/>
        <end position="377"/>
    </location>
</feature>
<dbReference type="PANTHER" id="PTHR10408">
    <property type="entry name" value="STEROL O-ACYLTRANSFERASE"/>
    <property type="match status" value="1"/>
</dbReference>
<dbReference type="OrthoDB" id="10039049at2759"/>
<comment type="caution">
    <text evidence="14">The sequence shown here is derived from an EMBL/GenBank/DDBJ whole genome shotgun (WGS) entry which is preliminary data.</text>
</comment>
<dbReference type="GO" id="GO:0008204">
    <property type="term" value="P:ergosterol metabolic process"/>
    <property type="evidence" value="ECO:0007669"/>
    <property type="project" value="TreeGrafter"/>
</dbReference>
<evidence type="ECO:0000256" key="4">
    <source>
        <dbReference type="ARBA" id="ARBA00022692"/>
    </source>
</evidence>
<keyword evidence="4 13" id="KW-0812">Transmembrane</keyword>
<dbReference type="RefSeq" id="XP_031876391.2">
    <property type="nucleotide sequence ID" value="XM_032027214.2"/>
</dbReference>
<feature type="transmembrane region" description="Helical" evidence="13">
    <location>
        <begin position="286"/>
        <end position="306"/>
    </location>
</feature>
<evidence type="ECO:0000313" key="14">
    <source>
        <dbReference type="EMBL" id="KAF4475150.1"/>
    </source>
</evidence>
<comment type="function">
    <text evidence="9">Sterol O-acyltransferase that catalyzes the formation of stery esters.</text>
</comment>
<reference evidence="14 15" key="1">
    <citation type="submission" date="2012-08" db="EMBL/GenBank/DDBJ databases">
        <authorList>
            <person name="Gan P.H.P."/>
            <person name="Ikeda K."/>
            <person name="Irieda H."/>
            <person name="Narusaka M."/>
            <person name="O'Connell R.J."/>
            <person name="Narusaka Y."/>
            <person name="Takano Y."/>
            <person name="Kubo Y."/>
            <person name="Shirasu K."/>
        </authorList>
    </citation>
    <scope>NUCLEOTIDE SEQUENCE [LARGE SCALE GENOMIC DNA]</scope>
    <source>
        <strain evidence="14 15">Nara gc5</strain>
    </source>
</reference>
<feature type="transmembrane region" description="Helical" evidence="13">
    <location>
        <begin position="493"/>
        <end position="514"/>
    </location>
</feature>
<dbReference type="PIRSF" id="PIRSF000439">
    <property type="entry name" value="Oat_ACAT_DAG_ARE"/>
    <property type="match status" value="1"/>
</dbReference>
<dbReference type="PANTHER" id="PTHR10408:SF23">
    <property type="entry name" value="STEROL O-ACYLTRANSFERASE 1-RELATED"/>
    <property type="match status" value="1"/>
</dbReference>
<evidence type="ECO:0000256" key="3">
    <source>
        <dbReference type="ARBA" id="ARBA00022679"/>
    </source>
</evidence>
<evidence type="ECO:0000256" key="13">
    <source>
        <dbReference type="SAM" id="Phobius"/>
    </source>
</evidence>
<feature type="transmembrane region" description="Helical" evidence="13">
    <location>
        <begin position="671"/>
        <end position="693"/>
    </location>
</feature>
<keyword evidence="8 10" id="KW-0012">Acyltransferase</keyword>
<keyword evidence="7 10" id="KW-0472">Membrane</keyword>
<dbReference type="Pfam" id="PF03062">
    <property type="entry name" value="MBOAT"/>
    <property type="match status" value="1"/>
</dbReference>
<keyword evidence="5 10" id="KW-0256">Endoplasmic reticulum</keyword>
<evidence type="ECO:0000256" key="12">
    <source>
        <dbReference type="SAM" id="MobiDB-lite"/>
    </source>
</evidence>
<evidence type="ECO:0000256" key="10">
    <source>
        <dbReference type="PIRNR" id="PIRNR000439"/>
    </source>
</evidence>
<feature type="compositionally biased region" description="Basic and acidic residues" evidence="12">
    <location>
        <begin position="59"/>
        <end position="68"/>
    </location>
</feature>
<dbReference type="InParanoid" id="A0A7J6IFD7"/>
<feature type="region of interest" description="Disordered" evidence="12">
    <location>
        <begin position="54"/>
        <end position="141"/>
    </location>
</feature>
<evidence type="ECO:0000256" key="5">
    <source>
        <dbReference type="ARBA" id="ARBA00022824"/>
    </source>
</evidence>
<reference evidence="14 15" key="2">
    <citation type="submission" date="2020-04" db="EMBL/GenBank/DDBJ databases">
        <title>Genome sequencing and assembly of multiple isolates from the Colletotrichum gloeosporioides species complex.</title>
        <authorList>
            <person name="Gan P."/>
            <person name="Shirasu K."/>
        </authorList>
    </citation>
    <scope>NUCLEOTIDE SEQUENCE [LARGE SCALE GENOMIC DNA]</scope>
    <source>
        <strain evidence="14 15">Nara gc5</strain>
    </source>
</reference>
<accession>A0A7J6IFD7</accession>
<feature type="transmembrane region" description="Helical" evidence="13">
    <location>
        <begin position="250"/>
        <end position="274"/>
    </location>
</feature>
<dbReference type="InterPro" id="IPR004299">
    <property type="entry name" value="MBOAT_fam"/>
</dbReference>
<keyword evidence="3 10" id="KW-0808">Transferase</keyword>
<keyword evidence="15" id="KW-1185">Reference proteome</keyword>